<dbReference type="AlphaFoldDB" id="A0A194RQ88"/>
<evidence type="ECO:0000256" key="2">
    <source>
        <dbReference type="ARBA" id="ARBA00022676"/>
    </source>
</evidence>
<dbReference type="CDD" id="cd03784">
    <property type="entry name" value="GT1_Gtf-like"/>
    <property type="match status" value="1"/>
</dbReference>
<evidence type="ECO:0000313" key="6">
    <source>
        <dbReference type="Proteomes" id="UP000053240"/>
    </source>
</evidence>
<dbReference type="GO" id="GO:0008194">
    <property type="term" value="F:UDP-glycosyltransferase activity"/>
    <property type="evidence" value="ECO:0007669"/>
    <property type="project" value="InterPro"/>
</dbReference>
<evidence type="ECO:0000256" key="1">
    <source>
        <dbReference type="ARBA" id="ARBA00009995"/>
    </source>
</evidence>
<feature type="transmembrane region" description="Helical" evidence="4">
    <location>
        <begin position="402"/>
        <end position="422"/>
    </location>
</feature>
<dbReference type="EMBL" id="KQ459765">
    <property type="protein sequence ID" value="KPJ20033.1"/>
    <property type="molecule type" value="Genomic_DNA"/>
</dbReference>
<keyword evidence="4" id="KW-0472">Membrane</keyword>
<proteinExistence type="inferred from homology"/>
<dbReference type="Pfam" id="PF00201">
    <property type="entry name" value="UDPGT"/>
    <property type="match status" value="2"/>
</dbReference>
<keyword evidence="4" id="KW-0812">Transmembrane</keyword>
<keyword evidence="2" id="KW-0328">Glycosyltransferase</keyword>
<dbReference type="SUPFAM" id="SSF53756">
    <property type="entry name" value="UDP-Glycosyltransferase/glycogen phosphorylase"/>
    <property type="match status" value="1"/>
</dbReference>
<accession>A0A194RQ88</accession>
<dbReference type="FunCoup" id="A0A194RQ88">
    <property type="interactions" value="193"/>
</dbReference>
<dbReference type="Gene3D" id="3.40.50.2000">
    <property type="entry name" value="Glycogen Phosphorylase B"/>
    <property type="match status" value="1"/>
</dbReference>
<gene>
    <name evidence="5" type="ORF">RR48_07498</name>
</gene>
<dbReference type="InterPro" id="IPR002213">
    <property type="entry name" value="UDP_glucos_trans"/>
</dbReference>
<dbReference type="PANTHER" id="PTHR48043">
    <property type="entry name" value="EG:EG0003.4 PROTEIN-RELATED"/>
    <property type="match status" value="1"/>
</dbReference>
<dbReference type="InterPro" id="IPR050271">
    <property type="entry name" value="UDP-glycosyltransferase"/>
</dbReference>
<evidence type="ECO:0000313" key="5">
    <source>
        <dbReference type="EMBL" id="KPJ20033.1"/>
    </source>
</evidence>
<protein>
    <submittedName>
        <fullName evidence="5">UDP-glucuronosyltransferase 2B13</fullName>
    </submittedName>
</protein>
<name>A0A194RQ88_PAPMA</name>
<organism evidence="5 6">
    <name type="scientific">Papilio machaon</name>
    <name type="common">Old World swallowtail butterfly</name>
    <dbReference type="NCBI Taxonomy" id="76193"/>
    <lineage>
        <taxon>Eukaryota</taxon>
        <taxon>Metazoa</taxon>
        <taxon>Ecdysozoa</taxon>
        <taxon>Arthropoda</taxon>
        <taxon>Hexapoda</taxon>
        <taxon>Insecta</taxon>
        <taxon>Pterygota</taxon>
        <taxon>Neoptera</taxon>
        <taxon>Endopterygota</taxon>
        <taxon>Lepidoptera</taxon>
        <taxon>Glossata</taxon>
        <taxon>Ditrysia</taxon>
        <taxon>Papilionoidea</taxon>
        <taxon>Papilionidae</taxon>
        <taxon>Papilioninae</taxon>
        <taxon>Papilio</taxon>
    </lineage>
</organism>
<reference evidence="5 6" key="1">
    <citation type="journal article" date="2015" name="Nat. Commun.">
        <title>Outbred genome sequencing and CRISPR/Cas9 gene editing in butterflies.</title>
        <authorList>
            <person name="Li X."/>
            <person name="Fan D."/>
            <person name="Zhang W."/>
            <person name="Liu G."/>
            <person name="Zhang L."/>
            <person name="Zhao L."/>
            <person name="Fang X."/>
            <person name="Chen L."/>
            <person name="Dong Y."/>
            <person name="Chen Y."/>
            <person name="Ding Y."/>
            <person name="Zhao R."/>
            <person name="Feng M."/>
            <person name="Zhu Y."/>
            <person name="Feng Y."/>
            <person name="Jiang X."/>
            <person name="Zhu D."/>
            <person name="Xiang H."/>
            <person name="Feng X."/>
            <person name="Li S."/>
            <person name="Wang J."/>
            <person name="Zhang G."/>
            <person name="Kronforst M.R."/>
            <person name="Wang W."/>
        </authorList>
    </citation>
    <scope>NUCLEOTIDE SEQUENCE [LARGE SCALE GENOMIC DNA]</scope>
    <source>
        <strain evidence="5">Ya'a_city_454_Pm</strain>
        <tissue evidence="5">Whole body</tissue>
    </source>
</reference>
<keyword evidence="4" id="KW-1133">Transmembrane helix</keyword>
<dbReference type="PANTHER" id="PTHR48043:SF114">
    <property type="entry name" value="IP04436P-RELATED"/>
    <property type="match status" value="1"/>
</dbReference>
<dbReference type="InParanoid" id="A0A194RQ88"/>
<evidence type="ECO:0000256" key="4">
    <source>
        <dbReference type="SAM" id="Phobius"/>
    </source>
</evidence>
<sequence>MLSNKNVQHVWKTTKFDIVVTEQFNSDCSLGLAHHLKLPVIGLASHALMPWHYSRFGVSFNPSYVSHMFLSGGTKPKLYERIERVLFDSYLRLIYKFYCQRIDQNTLAQYFDDIPPLEELGRNIKFQLVYSYFVHFGSSLYPQNVIEVGGYHVQKPKKLPDDIRKFIEESQHGVIYISFGSMLRSATTPREKIETIISALRELPQRFIWKWEEDSLPGNPSNIYLSKWLPQNDILNVILETDKLECVVVSKWKGEEMCQKSAKWKSVISAHFSGRHPNVLAFYSHCGLLGTSEALYHGVPMLAMPIFGDQPGNAAAVEESGLGVKIEFMELTKKELLEKFKQILNPEFRAKVKILSQAWKDRPISGIDAAIHWTEFAARYPNFTYRSAAADVPLYQYLGLDILLILFGIPLLIIVLFLRYIFNKKKTNSTSKNKHKSKKE</sequence>
<comment type="similarity">
    <text evidence="1">Belongs to the UDP-glycosyltransferase family.</text>
</comment>
<keyword evidence="6" id="KW-1185">Reference proteome</keyword>
<keyword evidence="3 5" id="KW-0808">Transferase</keyword>
<evidence type="ECO:0000256" key="3">
    <source>
        <dbReference type="ARBA" id="ARBA00022679"/>
    </source>
</evidence>
<dbReference type="Proteomes" id="UP000053240">
    <property type="component" value="Unassembled WGS sequence"/>
</dbReference>